<feature type="compositionally biased region" description="Pro residues" evidence="1">
    <location>
        <begin position="28"/>
        <end position="37"/>
    </location>
</feature>
<evidence type="ECO:0000313" key="3">
    <source>
        <dbReference type="EMBL" id="WIM05082.1"/>
    </source>
</evidence>
<accession>A0AA49ITE3</accession>
<feature type="region of interest" description="Disordered" evidence="1">
    <location>
        <begin position="16"/>
        <end position="42"/>
    </location>
</feature>
<feature type="chain" id="PRO_5041321827" evidence="2">
    <location>
        <begin position="19"/>
        <end position="109"/>
    </location>
</feature>
<feature type="signal peptide" evidence="2">
    <location>
        <begin position="1"/>
        <end position="18"/>
    </location>
</feature>
<evidence type="ECO:0000256" key="1">
    <source>
        <dbReference type="SAM" id="MobiDB-lite"/>
    </source>
</evidence>
<dbReference type="AlphaFoldDB" id="A0AA49ITE3"/>
<dbReference type="Gene3D" id="2.20.130.30">
    <property type="entry name" value="Protein of unknown function DUF2782"/>
    <property type="match status" value="1"/>
</dbReference>
<dbReference type="KEGG" id="npv:OHM77_10295"/>
<dbReference type="InterPro" id="IPR021357">
    <property type="entry name" value="DUF2782"/>
</dbReference>
<keyword evidence="2" id="KW-0732">Signal</keyword>
<dbReference type="EMBL" id="CP107246">
    <property type="protein sequence ID" value="WIM05082.1"/>
    <property type="molecule type" value="Genomic_DNA"/>
</dbReference>
<evidence type="ECO:0000256" key="2">
    <source>
        <dbReference type="SAM" id="SignalP"/>
    </source>
</evidence>
<dbReference type="Pfam" id="PF11191">
    <property type="entry name" value="DUF2782"/>
    <property type="match status" value="1"/>
</dbReference>
<gene>
    <name evidence="3" type="ORF">OHM77_10295</name>
</gene>
<reference evidence="3" key="1">
    <citation type="journal article" date="2023" name="Nat. Microbiol.">
        <title>Enrichment and characterization of a nitric oxide-reducing microbial community in a continuous bioreactor.</title>
        <authorList>
            <person name="Garrido-Amador P."/>
            <person name="Stortenbeker N."/>
            <person name="Wessels H.J.C.T."/>
            <person name="Speth D.R."/>
            <person name="Garcia-Heredia I."/>
            <person name="Kartal B."/>
        </authorList>
    </citation>
    <scope>NUCLEOTIDE SEQUENCE</scope>
    <source>
        <strain evidence="3">MAG1</strain>
    </source>
</reference>
<organism evidence="3">
    <name type="scientific">Candidatus Nitricoxidivorans perseverans</name>
    <dbReference type="NCBI Taxonomy" id="2975601"/>
    <lineage>
        <taxon>Bacteria</taxon>
        <taxon>Pseudomonadati</taxon>
        <taxon>Pseudomonadota</taxon>
        <taxon>Betaproteobacteria</taxon>
        <taxon>Nitrosomonadales</taxon>
        <taxon>Sterolibacteriaceae</taxon>
        <taxon>Candidatus Nitricoxidivorans</taxon>
    </lineage>
</organism>
<name>A0AA49ITE3_9PROT</name>
<dbReference type="Proteomes" id="UP001234916">
    <property type="component" value="Chromosome"/>
</dbReference>
<proteinExistence type="predicted"/>
<sequence>MRRLIPMLMMAAALPVSAQSRPTDLQPVPEPPSPPGLLEPSLEPQVTITKRGQDKAEEYRINGKLYMIKVTPPNGVPYYLIDSRGDGTWARQESLDTGLRVPHWVVGTF</sequence>
<protein>
    <submittedName>
        <fullName evidence="3">DUF2782 domain-containing protein</fullName>
    </submittedName>
</protein>